<dbReference type="Proteomes" id="UP000218934">
    <property type="component" value="Unassembled WGS sequence"/>
</dbReference>
<dbReference type="InterPro" id="IPR009075">
    <property type="entry name" value="AcylCo_DH/oxidase_C"/>
</dbReference>
<dbReference type="PANTHER" id="PTHR43884">
    <property type="entry name" value="ACYL-COA DEHYDROGENASE"/>
    <property type="match status" value="1"/>
</dbReference>
<evidence type="ECO:0000313" key="9">
    <source>
        <dbReference type="Proteomes" id="UP000218934"/>
    </source>
</evidence>
<dbReference type="Gene3D" id="1.20.140.10">
    <property type="entry name" value="Butyryl-CoA Dehydrogenase, subunit A, domain 3"/>
    <property type="match status" value="1"/>
</dbReference>
<keyword evidence="5" id="KW-0560">Oxidoreductase</keyword>
<organism evidence="8 9">
    <name type="scientific">Rhizorhabdus dicambivorans</name>
    <dbReference type="NCBI Taxonomy" id="1850238"/>
    <lineage>
        <taxon>Bacteria</taxon>
        <taxon>Pseudomonadati</taxon>
        <taxon>Pseudomonadota</taxon>
        <taxon>Alphaproteobacteria</taxon>
        <taxon>Sphingomonadales</taxon>
        <taxon>Sphingomonadaceae</taxon>
        <taxon>Rhizorhabdus</taxon>
    </lineage>
</organism>
<dbReference type="InterPro" id="IPR037069">
    <property type="entry name" value="AcylCoA_DH/ox_N_sf"/>
</dbReference>
<name>A0A2A4FT00_9SPHN</name>
<keyword evidence="3" id="KW-0285">Flavoprotein</keyword>
<comment type="caution">
    <text evidence="8">The sequence shown here is derived from an EMBL/GenBank/DDBJ whole genome shotgun (WGS) entry which is preliminary data.</text>
</comment>
<evidence type="ECO:0000259" key="6">
    <source>
        <dbReference type="Pfam" id="PF00441"/>
    </source>
</evidence>
<dbReference type="GO" id="GO:0003995">
    <property type="term" value="F:acyl-CoA dehydrogenase activity"/>
    <property type="evidence" value="ECO:0007669"/>
    <property type="project" value="TreeGrafter"/>
</dbReference>
<gene>
    <name evidence="8" type="ORF">COO09_19590</name>
</gene>
<evidence type="ECO:0000256" key="5">
    <source>
        <dbReference type="ARBA" id="ARBA00023002"/>
    </source>
</evidence>
<dbReference type="GO" id="GO:0050660">
    <property type="term" value="F:flavin adenine dinucleotide binding"/>
    <property type="evidence" value="ECO:0007669"/>
    <property type="project" value="InterPro"/>
</dbReference>
<evidence type="ECO:0000256" key="4">
    <source>
        <dbReference type="ARBA" id="ARBA00022827"/>
    </source>
</evidence>
<dbReference type="Gene3D" id="1.10.540.10">
    <property type="entry name" value="Acyl-CoA dehydrogenase/oxidase, N-terminal domain"/>
    <property type="match status" value="1"/>
</dbReference>
<dbReference type="KEGG" id="rdi:CMV14_07395"/>
<dbReference type="InterPro" id="IPR036250">
    <property type="entry name" value="AcylCo_DH-like_C"/>
</dbReference>
<feature type="domain" description="Acyl-CoA dehydrogenase/oxidase N-terminal" evidence="7">
    <location>
        <begin position="21"/>
        <end position="104"/>
    </location>
</feature>
<keyword evidence="9" id="KW-1185">Reference proteome</keyword>
<dbReference type="InterPro" id="IPR009100">
    <property type="entry name" value="AcylCoA_DH/oxidase_NM_dom_sf"/>
</dbReference>
<keyword evidence="4" id="KW-0274">FAD</keyword>
<comment type="similarity">
    <text evidence="2">Belongs to the acyl-CoA dehydrogenase family.</text>
</comment>
<sequence length="351" mass="36937">MVAAHALIFCGALDAMDLLLTDEQEGLQSTFAKGIAKELPLERLHGAQGQAADNASLRTFADLGWLRMSMPEEWGGLGLGYAEEVLLFRELGRNLGPLSVLAGVLAARLAASSGKLELAESILDGEEIGIVVPEGDAGAASGGAGRARLFSTGDCRKGVLVLPDGASLLDLTALDGAAAPCLDGTLKMCSFELGDARPVGHTEGGDLWWQGSLLTASMFVGQAEGARNMILEYAKVRQTFGRPIGAYQAVRHPIAEMTARAEHARCQTYYAALALGMGRADAAMQVAAARTLAQDAARKNADANIQLHGAVGITSELSAHLFLKRGIVLSNLFGRKKAALRQILNDDLMEV</sequence>
<reference evidence="8 9" key="1">
    <citation type="submission" date="2017-09" db="EMBL/GenBank/DDBJ databases">
        <title>The Catabolism of 3,6-Dichlorosalicylic acid is Initiated by the Cytochrome P450 Monooxygenase DsmABC in Rhizorhabdus dicambivorans Ndbn-20.</title>
        <authorList>
            <person name="Na L."/>
        </authorList>
    </citation>
    <scope>NUCLEOTIDE SEQUENCE [LARGE SCALE GENOMIC DNA]</scope>
    <source>
        <strain evidence="8 9">Ndbn-20m</strain>
    </source>
</reference>
<proteinExistence type="inferred from homology"/>
<protein>
    <submittedName>
        <fullName evidence="8">Acyl-CoA dehydrogenase</fullName>
    </submittedName>
</protein>
<evidence type="ECO:0000256" key="3">
    <source>
        <dbReference type="ARBA" id="ARBA00022630"/>
    </source>
</evidence>
<dbReference type="Pfam" id="PF02771">
    <property type="entry name" value="Acyl-CoA_dh_N"/>
    <property type="match status" value="1"/>
</dbReference>
<evidence type="ECO:0000256" key="2">
    <source>
        <dbReference type="ARBA" id="ARBA00009347"/>
    </source>
</evidence>
<evidence type="ECO:0000313" key="8">
    <source>
        <dbReference type="EMBL" id="PCE40531.1"/>
    </source>
</evidence>
<dbReference type="SUPFAM" id="SSF47203">
    <property type="entry name" value="Acyl-CoA dehydrogenase C-terminal domain-like"/>
    <property type="match status" value="1"/>
</dbReference>
<dbReference type="AlphaFoldDB" id="A0A2A4FT00"/>
<dbReference type="PANTHER" id="PTHR43884:SF20">
    <property type="entry name" value="ACYL-COA DEHYDROGENASE FADE28"/>
    <property type="match status" value="1"/>
</dbReference>
<comment type="cofactor">
    <cofactor evidence="1">
        <name>FAD</name>
        <dbReference type="ChEBI" id="CHEBI:57692"/>
    </cofactor>
</comment>
<dbReference type="EMBL" id="NWUF01000026">
    <property type="protein sequence ID" value="PCE40531.1"/>
    <property type="molecule type" value="Genomic_DNA"/>
</dbReference>
<evidence type="ECO:0000256" key="1">
    <source>
        <dbReference type="ARBA" id="ARBA00001974"/>
    </source>
</evidence>
<dbReference type="RefSeq" id="WP_083216035.1">
    <property type="nucleotide sequence ID" value="NZ_CP023449.1"/>
</dbReference>
<dbReference type="Pfam" id="PF00441">
    <property type="entry name" value="Acyl-CoA_dh_1"/>
    <property type="match status" value="1"/>
</dbReference>
<dbReference type="InterPro" id="IPR013786">
    <property type="entry name" value="AcylCoA_DH/ox_N"/>
</dbReference>
<evidence type="ECO:0000259" key="7">
    <source>
        <dbReference type="Pfam" id="PF02771"/>
    </source>
</evidence>
<feature type="domain" description="Acyl-CoA dehydrogenase/oxidase C-terminal" evidence="6">
    <location>
        <begin position="213"/>
        <end position="325"/>
    </location>
</feature>
<dbReference type="SUPFAM" id="SSF56645">
    <property type="entry name" value="Acyl-CoA dehydrogenase NM domain-like"/>
    <property type="match status" value="1"/>
</dbReference>
<accession>A0A2A4FT00</accession>